<dbReference type="Proteomes" id="UP001226691">
    <property type="component" value="Unassembled WGS sequence"/>
</dbReference>
<evidence type="ECO:0000256" key="2">
    <source>
        <dbReference type="SAM" id="SignalP"/>
    </source>
</evidence>
<reference evidence="3 4" key="1">
    <citation type="submission" date="2023-07" db="EMBL/GenBank/DDBJ databases">
        <title>Functional and genomic diversity of the sorghum phyllosphere microbiome.</title>
        <authorList>
            <person name="Shade A."/>
        </authorList>
    </citation>
    <scope>NUCLEOTIDE SEQUENCE [LARGE SCALE GENOMIC DNA]</scope>
    <source>
        <strain evidence="3 4">SORGH_AS_1207</strain>
    </source>
</reference>
<keyword evidence="2" id="KW-0732">Signal</keyword>
<dbReference type="InterPro" id="IPR051200">
    <property type="entry name" value="Host-pathogen_enzymatic-act"/>
</dbReference>
<dbReference type="Gene3D" id="2.60.40.10">
    <property type="entry name" value="Immunoglobulins"/>
    <property type="match status" value="3"/>
</dbReference>
<evidence type="ECO:0000256" key="1">
    <source>
        <dbReference type="ARBA" id="ARBA00001935"/>
    </source>
</evidence>
<dbReference type="InterPro" id="IPR015943">
    <property type="entry name" value="WD40/YVTN_repeat-like_dom_sf"/>
</dbReference>
<keyword evidence="4" id="KW-1185">Reference proteome</keyword>
<comment type="cofactor">
    <cofactor evidence="1">
        <name>Cu cation</name>
        <dbReference type="ChEBI" id="CHEBI:23378"/>
    </cofactor>
</comment>
<feature type="signal peptide" evidence="2">
    <location>
        <begin position="1"/>
        <end position="40"/>
    </location>
</feature>
<protein>
    <submittedName>
        <fullName evidence="3">5-hydroxyisourate hydrolase-like protein (Transthyretin family)</fullName>
    </submittedName>
</protein>
<dbReference type="InterPro" id="IPR013783">
    <property type="entry name" value="Ig-like_fold"/>
</dbReference>
<dbReference type="PANTHER" id="PTHR47197:SF3">
    <property type="entry name" value="DIHYDRO-HEME D1 DEHYDROGENASE"/>
    <property type="match status" value="1"/>
</dbReference>
<evidence type="ECO:0000313" key="4">
    <source>
        <dbReference type="Proteomes" id="UP001226691"/>
    </source>
</evidence>
<dbReference type="SUPFAM" id="SSF50974">
    <property type="entry name" value="Nitrous oxide reductase, N-terminal domain"/>
    <property type="match status" value="1"/>
</dbReference>
<dbReference type="RefSeq" id="WP_307480193.1">
    <property type="nucleotide sequence ID" value="NZ_JAUTBF010000001.1"/>
</dbReference>
<dbReference type="PANTHER" id="PTHR47197">
    <property type="entry name" value="PROTEIN NIRF"/>
    <property type="match status" value="1"/>
</dbReference>
<dbReference type="SUPFAM" id="SSF49373">
    <property type="entry name" value="Invasin/intimin cell-adhesion fragments"/>
    <property type="match status" value="2"/>
</dbReference>
<comment type="caution">
    <text evidence="3">The sequence shown here is derived from an EMBL/GenBank/DDBJ whole genome shotgun (WGS) entry which is preliminary data.</text>
</comment>
<dbReference type="InterPro" id="IPR006311">
    <property type="entry name" value="TAT_signal"/>
</dbReference>
<evidence type="ECO:0000313" key="3">
    <source>
        <dbReference type="EMBL" id="MDQ1122125.1"/>
    </source>
</evidence>
<dbReference type="EMBL" id="JAUTBF010000001">
    <property type="protein sequence ID" value="MDQ1122125.1"/>
    <property type="molecule type" value="Genomic_DNA"/>
</dbReference>
<dbReference type="Gene3D" id="2.130.10.10">
    <property type="entry name" value="YVTN repeat-like/Quinoprotein amine dehydrogenase"/>
    <property type="match status" value="2"/>
</dbReference>
<name>A0ABU0TR40_MICTR</name>
<proteinExistence type="predicted"/>
<dbReference type="InterPro" id="IPR011045">
    <property type="entry name" value="N2O_reductase_N"/>
</dbReference>
<dbReference type="InterPro" id="IPR008964">
    <property type="entry name" value="Invasin/intimin_cell_adhesion"/>
</dbReference>
<organism evidence="3 4">
    <name type="scientific">Microbacterium trichothecenolyticum</name>
    <name type="common">Aureobacterium trichothecenolyticum</name>
    <dbReference type="NCBI Taxonomy" id="69370"/>
    <lineage>
        <taxon>Bacteria</taxon>
        <taxon>Bacillati</taxon>
        <taxon>Actinomycetota</taxon>
        <taxon>Actinomycetes</taxon>
        <taxon>Micrococcales</taxon>
        <taxon>Microbacteriaceae</taxon>
        <taxon>Microbacterium</taxon>
    </lineage>
</organism>
<sequence length="730" mass="74157">MTTHPSGTTPVSPVGRRAVLTAAAWSVPAVSLTVATPAHAATSGEATSATLAQRRVQPGDTTTLAVRVVDAQGAAVSGRAVALTSSDPGVTATPSTGATDAQGTFTATVAVATGVAQGDYVISASTSSGTISTTISVAGALLLTLATTRMRSDRSVNATVRLLDDQARPVSGALLTFEGSGPIGFKDNYAHTDAQGTAANVLTGDGPGQPGLWTVSTATADGLEDAVSVTVVDALELSIATRQIEQGGTARAIVASYNAAANPRAKRSVTISVTEVNEDGDAVASSQIKYPSTVTTGTDGHVTVDLVAKKSARPGTYTVTAKAGTDSATATFAVLSPVVPVVMTVSPAVVPWGGTSQVTVTATNADRTPAAGAAVTLSSPSSDVTLSPLSGTTDDHGVFTAVATVSSAPSASGRRRVTATAGADTAAADVWIDAIRQRVSLPPRPAKMVLAGSTLWVLDPVAGVLKAVDTLTNTLTRTVTLPSTCFSIAAASESNATRLYLFPEDGRVFVYDIAANAIVATLSRPDGGHEIAQISAHDSAGRVYAAAPRDGVVMVIDTAADTLLAEVSGSWLTAVVGGRGAYADRFYFVDGDGILHCLQASDHTEVWKLDLHVDIESAARMAVSTNGEHAFVATRGSVAVVDLTASEVLARIPVQGESVADIERTPDGTRILILTKTPDTISAVSTSTNKVVAAWNPGPSALSLAVLSDTTAYTGDYDIDKPGVSIIDIR</sequence>
<gene>
    <name evidence="3" type="ORF">QE412_000698</name>
</gene>
<accession>A0ABU0TR40</accession>
<feature type="chain" id="PRO_5046588825" evidence="2">
    <location>
        <begin position="41"/>
        <end position="730"/>
    </location>
</feature>
<dbReference type="PROSITE" id="PS51318">
    <property type="entry name" value="TAT"/>
    <property type="match status" value="1"/>
</dbReference>